<evidence type="ECO:0000256" key="1">
    <source>
        <dbReference type="SAM" id="Coils"/>
    </source>
</evidence>
<dbReference type="STRING" id="55188.A0A2H5Q5B4"/>
<dbReference type="PANTHER" id="PTHR46835">
    <property type="entry name" value="BASIC-LEUCINE ZIPPER (BZIP) TRANSCRIPTION FACTOR FAMILY PROTEIN-RELATED"/>
    <property type="match status" value="1"/>
</dbReference>
<organism evidence="3 4">
    <name type="scientific">Citrus unshiu</name>
    <name type="common">Satsuma mandarin</name>
    <name type="synonym">Citrus nobilis var. unshiu</name>
    <dbReference type="NCBI Taxonomy" id="55188"/>
    <lineage>
        <taxon>Eukaryota</taxon>
        <taxon>Viridiplantae</taxon>
        <taxon>Streptophyta</taxon>
        <taxon>Embryophyta</taxon>
        <taxon>Tracheophyta</taxon>
        <taxon>Spermatophyta</taxon>
        <taxon>Magnoliopsida</taxon>
        <taxon>eudicotyledons</taxon>
        <taxon>Gunneridae</taxon>
        <taxon>Pentapetalae</taxon>
        <taxon>rosids</taxon>
        <taxon>malvids</taxon>
        <taxon>Sapindales</taxon>
        <taxon>Rutaceae</taxon>
        <taxon>Aurantioideae</taxon>
        <taxon>Citrus</taxon>
    </lineage>
</organism>
<name>A0A2H5Q5B4_CITUN</name>
<evidence type="ECO:0000313" key="3">
    <source>
        <dbReference type="EMBL" id="GAY59830.1"/>
    </source>
</evidence>
<protein>
    <recommendedName>
        <fullName evidence="5">BZIP domain-containing protein</fullName>
    </recommendedName>
</protein>
<feature type="region of interest" description="Disordered" evidence="2">
    <location>
        <begin position="1"/>
        <end position="47"/>
    </location>
</feature>
<comment type="caution">
    <text evidence="3">The sequence shown here is derived from an EMBL/GenBank/DDBJ whole genome shotgun (WGS) entry which is preliminary data.</text>
</comment>
<dbReference type="InterPro" id="IPR044759">
    <property type="entry name" value="bZIP_RF2"/>
</dbReference>
<feature type="compositionally biased region" description="Pro residues" evidence="2">
    <location>
        <begin position="1"/>
        <end position="11"/>
    </location>
</feature>
<dbReference type="Proteomes" id="UP000236630">
    <property type="component" value="Unassembled WGS sequence"/>
</dbReference>
<dbReference type="InterPro" id="IPR044797">
    <property type="entry name" value="At4g06598-like"/>
</dbReference>
<dbReference type="EMBL" id="BDQV01000220">
    <property type="protein sequence ID" value="GAY59829.1"/>
    <property type="molecule type" value="Genomic_DNA"/>
</dbReference>
<dbReference type="AlphaFoldDB" id="A0A2H5Q5B4"/>
<dbReference type="CDD" id="cd14703">
    <property type="entry name" value="bZIP_plant_RF2"/>
    <property type="match status" value="1"/>
</dbReference>
<reference evidence="3 4" key="1">
    <citation type="journal article" date="2017" name="Front. Genet.">
        <title>Draft sequencing of the heterozygous diploid genome of Satsuma (Citrus unshiu Marc.) using a hybrid assembly approach.</title>
        <authorList>
            <person name="Shimizu T."/>
            <person name="Tanizawa Y."/>
            <person name="Mochizuki T."/>
            <person name="Nagasaki H."/>
            <person name="Yoshioka T."/>
            <person name="Toyoda A."/>
            <person name="Fujiyama A."/>
            <person name="Kaminuma E."/>
            <person name="Nakamura Y."/>
        </authorList>
    </citation>
    <scope>NUCLEOTIDE SEQUENCE [LARGE SCALE GENOMIC DNA]</scope>
    <source>
        <strain evidence="4">cv. Miyagawa wase</strain>
    </source>
</reference>
<gene>
    <name evidence="3" type="ORF">CUMW_197460</name>
</gene>
<evidence type="ECO:0008006" key="5">
    <source>
        <dbReference type="Google" id="ProtNLM"/>
    </source>
</evidence>
<accession>A0A2H5Q5B4</accession>
<keyword evidence="4" id="KW-1185">Reference proteome</keyword>
<dbReference type="GO" id="GO:0005634">
    <property type="term" value="C:nucleus"/>
    <property type="evidence" value="ECO:0007669"/>
    <property type="project" value="UniProtKB-ARBA"/>
</dbReference>
<dbReference type="PANTHER" id="PTHR46835:SF4">
    <property type="entry name" value="B-ZIP PROTEIN"/>
    <property type="match status" value="1"/>
</dbReference>
<evidence type="ECO:0000256" key="2">
    <source>
        <dbReference type="SAM" id="MobiDB-lite"/>
    </source>
</evidence>
<sequence length="338" mass="37470">MSRQPHLPPRCPFQKKHVSGPIHDPISPPQRAESYVRHHKSSSQSSILEDQPAWLDNLLSDPGANSVGILHRRSASDSVTLLDGIVGSFLDLNPQNDDKNLDGHEACSGLESSCLYGPNSPRKRSNLTFAGNAIVSAISESALENHLLQYVDESLCISGVIPSDLNGDIHTLTGEHNAETKMTKRQFGQRSRVRKLQYIAELERTVEYFQMVLISLRAAIMRKAIDLLCAFGIEILISVDATLQADLGARVALLLQQHVSLSMENSKLKQKIARVQKEKLIMEGQYQYLKKEAERLKVSLAISPRSKVKTYFGTNSAAEGSQSGVNWQMLDFAKLNLN</sequence>
<proteinExistence type="predicted"/>
<dbReference type="EMBL" id="BDQV01000220">
    <property type="protein sequence ID" value="GAY59830.1"/>
    <property type="molecule type" value="Genomic_DNA"/>
</dbReference>
<evidence type="ECO:0000313" key="4">
    <source>
        <dbReference type="Proteomes" id="UP000236630"/>
    </source>
</evidence>
<keyword evidence="1" id="KW-0175">Coiled coil</keyword>
<feature type="coiled-coil region" evidence="1">
    <location>
        <begin position="258"/>
        <end position="285"/>
    </location>
</feature>
<dbReference type="GO" id="GO:0003700">
    <property type="term" value="F:DNA-binding transcription factor activity"/>
    <property type="evidence" value="ECO:0007669"/>
    <property type="project" value="InterPro"/>
</dbReference>